<dbReference type="GO" id="GO:0042802">
    <property type="term" value="F:identical protein binding"/>
    <property type="evidence" value="ECO:0007669"/>
    <property type="project" value="TreeGrafter"/>
</dbReference>
<sequence length="99" mass="11558">IVEDLLPHVEEVGNYFMKRLRDLERKYSFIREVRGMGLMVGMELSFQGGDIVKKMLEKGYLINCTAERVLRFLPPLIVEREHIDSLVDALDEVFSELEK</sequence>
<dbReference type="EMBL" id="DQVW01000074">
    <property type="protein sequence ID" value="HIQ32626.1"/>
    <property type="molecule type" value="Genomic_DNA"/>
</dbReference>
<dbReference type="GO" id="GO:0030170">
    <property type="term" value="F:pyridoxal phosphate binding"/>
    <property type="evidence" value="ECO:0007669"/>
    <property type="project" value="InterPro"/>
</dbReference>
<proteinExistence type="predicted"/>
<dbReference type="AlphaFoldDB" id="A0A832ZYS7"/>
<evidence type="ECO:0000256" key="3">
    <source>
        <dbReference type="ARBA" id="ARBA00022679"/>
    </source>
</evidence>
<comment type="cofactor">
    <cofactor evidence="1">
        <name>pyridoxal 5'-phosphate</name>
        <dbReference type="ChEBI" id="CHEBI:597326"/>
    </cofactor>
</comment>
<dbReference type="InterPro" id="IPR015422">
    <property type="entry name" value="PyrdxlP-dep_Trfase_small"/>
</dbReference>
<dbReference type="PANTHER" id="PTHR11986:SF79">
    <property type="entry name" value="ACETYLORNITHINE AMINOTRANSFERASE, MITOCHONDRIAL"/>
    <property type="match status" value="1"/>
</dbReference>
<dbReference type="PANTHER" id="PTHR11986">
    <property type="entry name" value="AMINOTRANSFERASE CLASS III"/>
    <property type="match status" value="1"/>
</dbReference>
<dbReference type="Proteomes" id="UP000623215">
    <property type="component" value="Unassembled WGS sequence"/>
</dbReference>
<keyword evidence="3 4" id="KW-0808">Transferase</keyword>
<dbReference type="Pfam" id="PF00202">
    <property type="entry name" value="Aminotran_3"/>
    <property type="match status" value="1"/>
</dbReference>
<dbReference type="InterPro" id="IPR005814">
    <property type="entry name" value="Aminotrans_3"/>
</dbReference>
<dbReference type="SUPFAM" id="SSF53383">
    <property type="entry name" value="PLP-dependent transferases"/>
    <property type="match status" value="1"/>
</dbReference>
<name>A0A832ZYS7_9EURY</name>
<dbReference type="InterPro" id="IPR015424">
    <property type="entry name" value="PyrdxlP-dep_Trfase"/>
</dbReference>
<evidence type="ECO:0000313" key="5">
    <source>
        <dbReference type="Proteomes" id="UP000623215"/>
    </source>
</evidence>
<organism evidence="4 5">
    <name type="scientific">Methanothermococcus okinawensis</name>
    <dbReference type="NCBI Taxonomy" id="155863"/>
    <lineage>
        <taxon>Archaea</taxon>
        <taxon>Methanobacteriati</taxon>
        <taxon>Methanobacteriota</taxon>
        <taxon>Methanomada group</taxon>
        <taxon>Methanococci</taxon>
        <taxon>Methanococcales</taxon>
        <taxon>Methanococcaceae</taxon>
        <taxon>Methanothermococcus</taxon>
    </lineage>
</organism>
<dbReference type="GO" id="GO:0008483">
    <property type="term" value="F:transaminase activity"/>
    <property type="evidence" value="ECO:0007669"/>
    <property type="project" value="UniProtKB-KW"/>
</dbReference>
<accession>A0A832ZYS7</accession>
<keyword evidence="2 4" id="KW-0032">Aminotransferase</keyword>
<evidence type="ECO:0000256" key="1">
    <source>
        <dbReference type="ARBA" id="ARBA00001933"/>
    </source>
</evidence>
<evidence type="ECO:0000313" key="4">
    <source>
        <dbReference type="EMBL" id="HIQ32626.1"/>
    </source>
</evidence>
<dbReference type="Gene3D" id="3.90.1150.10">
    <property type="entry name" value="Aspartate Aminotransferase, domain 1"/>
    <property type="match status" value="1"/>
</dbReference>
<gene>
    <name evidence="4" type="ORF">EYH55_04010</name>
</gene>
<protein>
    <submittedName>
        <fullName evidence="4">Aminotransferase class III-fold pyridoxal phosphate-dependent enzyme</fullName>
    </submittedName>
</protein>
<dbReference type="InterPro" id="IPR050103">
    <property type="entry name" value="Class-III_PLP-dep_AT"/>
</dbReference>
<reference evidence="4" key="1">
    <citation type="journal article" date="2020" name="ISME J.">
        <title>Gammaproteobacteria mediating utilization of methyl-, sulfur- and petroleum organic compounds in deep ocean hydrothermal plumes.</title>
        <authorList>
            <person name="Zhou Z."/>
            <person name="Liu Y."/>
            <person name="Pan J."/>
            <person name="Cron B.R."/>
            <person name="Toner B.M."/>
            <person name="Anantharaman K."/>
            <person name="Breier J.A."/>
            <person name="Dick G.J."/>
            <person name="Li M."/>
        </authorList>
    </citation>
    <scope>NUCLEOTIDE SEQUENCE</scope>
    <source>
        <strain evidence="4">SZUA-1534</strain>
    </source>
</reference>
<comment type="caution">
    <text evidence="4">The sequence shown here is derived from an EMBL/GenBank/DDBJ whole genome shotgun (WGS) entry which is preliminary data.</text>
</comment>
<feature type="non-terminal residue" evidence="4">
    <location>
        <position position="1"/>
    </location>
</feature>
<evidence type="ECO:0000256" key="2">
    <source>
        <dbReference type="ARBA" id="ARBA00022576"/>
    </source>
</evidence>